<name>A0A848G5I3_9RHOO</name>
<gene>
    <name evidence="2" type="ORF">HHL15_17160</name>
</gene>
<feature type="chain" id="PRO_5032441233" evidence="1">
    <location>
        <begin position="36"/>
        <end position="558"/>
    </location>
</feature>
<accession>A0A848G5I3</accession>
<keyword evidence="3" id="KW-1185">Reference proteome</keyword>
<dbReference type="EMBL" id="JABBGA010000015">
    <property type="protein sequence ID" value="NML27488.1"/>
    <property type="molecule type" value="Genomic_DNA"/>
</dbReference>
<reference evidence="2 3" key="1">
    <citation type="submission" date="2020-04" db="EMBL/GenBank/DDBJ databases">
        <title>Zoogloea sp. G-4-1-14 isolated from soil.</title>
        <authorList>
            <person name="Dahal R.H."/>
        </authorList>
    </citation>
    <scope>NUCLEOTIDE SEQUENCE [LARGE SCALE GENOMIC DNA]</scope>
    <source>
        <strain evidence="2 3">G-4-1-14</strain>
    </source>
</reference>
<evidence type="ECO:0000313" key="2">
    <source>
        <dbReference type="EMBL" id="NML27488.1"/>
    </source>
</evidence>
<proteinExistence type="predicted"/>
<dbReference type="InterPro" id="IPR010727">
    <property type="entry name" value="DUF1302"/>
</dbReference>
<evidence type="ECO:0000313" key="3">
    <source>
        <dbReference type="Proteomes" id="UP000580043"/>
    </source>
</evidence>
<protein>
    <submittedName>
        <fullName evidence="2">DUF1302 domain-containing protein</fullName>
    </submittedName>
</protein>
<keyword evidence="1" id="KW-0732">Signal</keyword>
<sequence length="558" mass="59828">MRFCAQGAPCRASLRRTPVAVAAALAVLASGPAAAFQIDSGNPDVTMSWDNTVKYSNAFRVRSVDPKVADNSIGPQANTNDGDQNFGKGLISNRLDLLSEFEFRYRKDFGFRVSGAAWYDDVYNRGNDNRGALGGALVNTRSVQAGEFAKATEQLHGRKAELMDIFGYANLTPGDLNVNVKAGRFTQLYGESLFFGNNGIAGAQTPLDLVKALSVPNSQFKEIARPVGQLSTQVQLSPTLSVGAYYQLEWRKSRLPAAGSYFSFADFVDAGGESLILGPGAVVFRGRDIEPRNSGQGGFQVKLKSGDTEYGFYAAQFHDKMPQFYARPGVNVQPGSVGDYVMVYAENIRTVGASISTLVGETNVAAELSFRDNMPLVASGNAVITGIASNGKSRAAFPVGKTMHLNVSAISVLGASALWEGASFLGEFAYNRRLAISDNAGQLDPLATKDASALQFIFQPEYFQVMPGVDLQVPIGLAYGISGRSSVNGALFPAEHGGNLSIGVKADYQKTWQAGLNYTHYIGSAGSVVRYGTAVPELSYQNFHGDRDFVSLSLQRTF</sequence>
<evidence type="ECO:0000256" key="1">
    <source>
        <dbReference type="SAM" id="SignalP"/>
    </source>
</evidence>
<dbReference type="Proteomes" id="UP000580043">
    <property type="component" value="Unassembled WGS sequence"/>
</dbReference>
<comment type="caution">
    <text evidence="2">The sequence shown here is derived from an EMBL/GenBank/DDBJ whole genome shotgun (WGS) entry which is preliminary data.</text>
</comment>
<dbReference type="AlphaFoldDB" id="A0A848G5I3"/>
<feature type="signal peptide" evidence="1">
    <location>
        <begin position="1"/>
        <end position="35"/>
    </location>
</feature>
<organism evidence="2 3">
    <name type="scientific">Zoogloea dura</name>
    <dbReference type="NCBI Taxonomy" id="2728840"/>
    <lineage>
        <taxon>Bacteria</taxon>
        <taxon>Pseudomonadati</taxon>
        <taxon>Pseudomonadota</taxon>
        <taxon>Betaproteobacteria</taxon>
        <taxon>Rhodocyclales</taxon>
        <taxon>Zoogloeaceae</taxon>
        <taxon>Zoogloea</taxon>
    </lineage>
</organism>
<dbReference type="Pfam" id="PF06980">
    <property type="entry name" value="DUF1302"/>
    <property type="match status" value="1"/>
</dbReference>
<dbReference type="RefSeq" id="WP_169147059.1">
    <property type="nucleotide sequence ID" value="NZ_JABBGA010000015.1"/>
</dbReference>